<protein>
    <submittedName>
        <fullName evidence="1">Uncharacterized protein</fullName>
    </submittedName>
</protein>
<name>A0A2P2MQ84_RHIMU</name>
<dbReference type="AlphaFoldDB" id="A0A2P2MQ84"/>
<dbReference type="EMBL" id="GGEC01051901">
    <property type="protein sequence ID" value="MBX32385.1"/>
    <property type="molecule type" value="Transcribed_RNA"/>
</dbReference>
<organism evidence="1">
    <name type="scientific">Rhizophora mucronata</name>
    <name type="common">Asiatic mangrove</name>
    <dbReference type="NCBI Taxonomy" id="61149"/>
    <lineage>
        <taxon>Eukaryota</taxon>
        <taxon>Viridiplantae</taxon>
        <taxon>Streptophyta</taxon>
        <taxon>Embryophyta</taxon>
        <taxon>Tracheophyta</taxon>
        <taxon>Spermatophyta</taxon>
        <taxon>Magnoliopsida</taxon>
        <taxon>eudicotyledons</taxon>
        <taxon>Gunneridae</taxon>
        <taxon>Pentapetalae</taxon>
        <taxon>rosids</taxon>
        <taxon>fabids</taxon>
        <taxon>Malpighiales</taxon>
        <taxon>Rhizophoraceae</taxon>
        <taxon>Rhizophora</taxon>
    </lineage>
</organism>
<evidence type="ECO:0000313" key="1">
    <source>
        <dbReference type="EMBL" id="MBX32385.1"/>
    </source>
</evidence>
<accession>A0A2P2MQ84</accession>
<reference evidence="1" key="1">
    <citation type="submission" date="2018-02" db="EMBL/GenBank/DDBJ databases">
        <title>Rhizophora mucronata_Transcriptome.</title>
        <authorList>
            <person name="Meera S.P."/>
            <person name="Sreeshan A."/>
            <person name="Augustine A."/>
        </authorList>
    </citation>
    <scope>NUCLEOTIDE SEQUENCE</scope>
    <source>
        <tissue evidence="1">Leaf</tissue>
    </source>
</reference>
<sequence length="39" mass="4644">MVEMALVPGRVCSHHNFHFHLHLQRSLHGRLTFLIFIFT</sequence>
<proteinExistence type="predicted"/>